<name>A0A8S5USS9_9CAUD</name>
<proteinExistence type="predicted"/>
<evidence type="ECO:0000256" key="1">
    <source>
        <dbReference type="SAM" id="MobiDB-lite"/>
    </source>
</evidence>
<organism evidence="2">
    <name type="scientific">Myoviridae sp. ctijX18</name>
    <dbReference type="NCBI Taxonomy" id="2825154"/>
    <lineage>
        <taxon>Viruses</taxon>
        <taxon>Duplodnaviria</taxon>
        <taxon>Heunggongvirae</taxon>
        <taxon>Uroviricota</taxon>
        <taxon>Caudoviricetes</taxon>
    </lineage>
</organism>
<sequence>MITYNAFNLKFGNRFPSKLTTPRIFKLDQLVLPKQTCYHYIPSVSSDVGPNASNPLFKPVKARIPMYSYMDIASHLGTMARRSYNQLTEVRKYIRANRKFRMVMDLDKGYTPQPIIPLVMNYSLVDKRYKYLGNTNRIEYYRSMNILNTVIKGMVDVYNSKGDYHNQFLFLNVPKNITPISVMKRASTSAFTLEHYKTFNTVDKIVIFELWKWIGLRREASIFKNIPQKLLDKINIVIVYNNVFTLFNLGTLNSWRQSEENPKGNVNPLLMGKLFIRLLINLQMANRDSSLVELTEEEQMKLAGETADVVIEDGESIEDIKEEMRDGYPEDDTLSEETTADSQETENSVSEPEDTLQSDIPSDEEVEELLKIDDIDIDFDADIVGSVIDEDDEVIEETKLVAANRANQISKVLAEKANGLIEQEPEFEDITDTKFDTVDVLGIKDIPIEEQYNLVERPKEVKSPSEKCRAVLNEVAKDENMTVSKYESLKKSLNKYKELKLSKEDTKTVAEIIDIKPEDITITEEDKRKASTINVMTGKYVKEIMPRDAVAMLTAVQSNGVIVSNISKTTVEDISGSYEAYSMKIKPIVGEASTVRVKLPKINEDGTFKIGNSLYSQSGQRRDLPIRKIDPNTVALTSYFGKTFVRRDSYRIANYEKWLIQEIRKANLSENKTVLETRSGNVFDNLLKAPNVFSLLSMHFRAITTKECFVYLDYHKAKERFGEEAVRKVEGKHLFFCGVYKKNYPLGVDQDDKFYYLDSGSLVPLGTIEDICGLNIVKAPVESITVDIMGKAVPIAIVLGYKFGLTKLLTHLKPKHYRTQPINTRPKLESHEYAIAFNDFYLILSREDKETSLILGSLLKIEETNDVSIYSLNNKDTYFNLLESIKIPGRYLKEIDLYYNMFVDPISERILIEMGEPTDFGGLLFRAVEMLKNRHHKDETDITEQRIVGYERMTGEIYTQLVRAMREHNRHGIKANYPIELNPEAVWLSILKDTSKRMKEDLNPIQDLRSTEEVTFVGNGGRSKKAMVKRTRAHHPTSIGVISEASKDSSDAGVTTYLSGNPKFKNLYGMTENSTTDELNKDIKPDNVLSTSMLISPASDTDDRHLSSINLL</sequence>
<evidence type="ECO:0000313" key="2">
    <source>
        <dbReference type="EMBL" id="DAF97491.1"/>
    </source>
</evidence>
<feature type="compositionally biased region" description="Polar residues" evidence="1">
    <location>
        <begin position="340"/>
        <end position="350"/>
    </location>
</feature>
<feature type="compositionally biased region" description="Acidic residues" evidence="1">
    <location>
        <begin position="351"/>
        <end position="362"/>
    </location>
</feature>
<reference evidence="2" key="1">
    <citation type="journal article" date="2021" name="Proc. Natl. Acad. Sci. U.S.A.">
        <title>A Catalog of Tens of Thousands of Viruses from Human Metagenomes Reveals Hidden Associations with Chronic Diseases.</title>
        <authorList>
            <person name="Tisza M.J."/>
            <person name="Buck C.B."/>
        </authorList>
    </citation>
    <scope>NUCLEOTIDE SEQUENCE</scope>
    <source>
        <strain evidence="2">CtijX18</strain>
    </source>
</reference>
<feature type="compositionally biased region" description="Acidic residues" evidence="1">
    <location>
        <begin position="329"/>
        <end position="339"/>
    </location>
</feature>
<dbReference type="EMBL" id="BK016133">
    <property type="protein sequence ID" value="DAF97491.1"/>
    <property type="molecule type" value="Genomic_DNA"/>
</dbReference>
<feature type="region of interest" description="Disordered" evidence="1">
    <location>
        <begin position="324"/>
        <end position="362"/>
    </location>
</feature>
<protein>
    <submittedName>
        <fullName evidence="2">Uncharacterized protein</fullName>
    </submittedName>
</protein>
<accession>A0A8S5USS9</accession>